<accession>A0AAV7PWD8</accession>
<dbReference type="EMBL" id="JANPWB010000011">
    <property type="protein sequence ID" value="KAJ1130153.1"/>
    <property type="molecule type" value="Genomic_DNA"/>
</dbReference>
<proteinExistence type="predicted"/>
<evidence type="ECO:0000313" key="1">
    <source>
        <dbReference type="EMBL" id="KAJ1130153.1"/>
    </source>
</evidence>
<organism evidence="1 2">
    <name type="scientific">Pleurodeles waltl</name>
    <name type="common">Iberian ribbed newt</name>
    <dbReference type="NCBI Taxonomy" id="8319"/>
    <lineage>
        <taxon>Eukaryota</taxon>
        <taxon>Metazoa</taxon>
        <taxon>Chordata</taxon>
        <taxon>Craniata</taxon>
        <taxon>Vertebrata</taxon>
        <taxon>Euteleostomi</taxon>
        <taxon>Amphibia</taxon>
        <taxon>Batrachia</taxon>
        <taxon>Caudata</taxon>
        <taxon>Salamandroidea</taxon>
        <taxon>Salamandridae</taxon>
        <taxon>Pleurodelinae</taxon>
        <taxon>Pleurodeles</taxon>
    </lineage>
</organism>
<evidence type="ECO:0008006" key="3">
    <source>
        <dbReference type="Google" id="ProtNLM"/>
    </source>
</evidence>
<dbReference type="AlphaFoldDB" id="A0AAV7PWD8"/>
<name>A0AAV7PWD8_PLEWA</name>
<comment type="caution">
    <text evidence="1">The sequence shown here is derived from an EMBL/GenBank/DDBJ whole genome shotgun (WGS) entry which is preliminary data.</text>
</comment>
<protein>
    <recommendedName>
        <fullName evidence="3">Secreted protein</fullName>
    </recommendedName>
</protein>
<dbReference type="Proteomes" id="UP001066276">
    <property type="component" value="Chromosome 7"/>
</dbReference>
<reference evidence="1" key="1">
    <citation type="journal article" date="2022" name="bioRxiv">
        <title>Sequencing and chromosome-scale assembly of the giantPleurodeles waltlgenome.</title>
        <authorList>
            <person name="Brown T."/>
            <person name="Elewa A."/>
            <person name="Iarovenko S."/>
            <person name="Subramanian E."/>
            <person name="Araus A.J."/>
            <person name="Petzold A."/>
            <person name="Susuki M."/>
            <person name="Suzuki K.-i.T."/>
            <person name="Hayashi T."/>
            <person name="Toyoda A."/>
            <person name="Oliveira C."/>
            <person name="Osipova E."/>
            <person name="Leigh N.D."/>
            <person name="Simon A."/>
            <person name="Yun M.H."/>
        </authorList>
    </citation>
    <scope>NUCLEOTIDE SEQUENCE</scope>
    <source>
        <strain evidence="1">20211129_DDA</strain>
        <tissue evidence="1">Liver</tissue>
    </source>
</reference>
<evidence type="ECO:0000313" key="2">
    <source>
        <dbReference type="Proteomes" id="UP001066276"/>
    </source>
</evidence>
<gene>
    <name evidence="1" type="ORF">NDU88_008509</name>
</gene>
<sequence length="101" mass="11043">MICRTVVRVRAEVVVCTTSRLVTETSALIRASSWTHTGTPRQRLAGGCQYTCCYAHKRASRVRSILPLSGRNLVVDSTSPAGTAAQIFILYCACPCLPWAR</sequence>
<keyword evidence="2" id="KW-1185">Reference proteome</keyword>